<dbReference type="RefSeq" id="WP_137816378.1">
    <property type="nucleotide sequence ID" value="NZ_BJFL01000042.1"/>
</dbReference>
<dbReference type="SUPFAM" id="SSF53597">
    <property type="entry name" value="Dihydrofolate reductase-like"/>
    <property type="match status" value="1"/>
</dbReference>
<sequence length="246" mass="26162">MRFVWPWDEARVVDDDELERLYSYPADPRWLAVNYVSSADGAVEVGGRAARLSNAPDRKVLQLGSDLADVLLVGAATAMIEDFEGVHPSEETLRRRRRHGLADIPPTAVVTTGRTLPADAPVITKADVPTIVITCESASAEKREAWADAGAEVLVVGTDTVDVAAAVQALVDRGLGRIDCEGGPHLFGSLIEAGVVDELRLTVSPLLVSGPAGRIATGVPIDPVDLDLVSVLAEGGVMLLRYRVRP</sequence>
<dbReference type="GO" id="GO:0009231">
    <property type="term" value="P:riboflavin biosynthetic process"/>
    <property type="evidence" value="ECO:0007669"/>
    <property type="project" value="InterPro"/>
</dbReference>
<dbReference type="PANTHER" id="PTHR38011">
    <property type="entry name" value="DIHYDROFOLATE REDUCTASE FAMILY PROTEIN (AFU_ORTHOLOGUE AFUA_8G06820)"/>
    <property type="match status" value="1"/>
</dbReference>
<dbReference type="InterPro" id="IPR024072">
    <property type="entry name" value="DHFR-like_dom_sf"/>
</dbReference>
<dbReference type="AlphaFoldDB" id="A0A4D4JCS7"/>
<dbReference type="PANTHER" id="PTHR38011:SF7">
    <property type="entry name" value="2,5-DIAMINO-6-RIBOSYLAMINO-4(3H)-PYRIMIDINONE 5'-PHOSPHATE REDUCTASE"/>
    <property type="match status" value="1"/>
</dbReference>
<evidence type="ECO:0000259" key="4">
    <source>
        <dbReference type="Pfam" id="PF01872"/>
    </source>
</evidence>
<evidence type="ECO:0000313" key="6">
    <source>
        <dbReference type="Proteomes" id="UP000298860"/>
    </source>
</evidence>
<name>A0A4D4JCS7_9PSEU</name>
<dbReference type="GO" id="GO:0008703">
    <property type="term" value="F:5-amino-6-(5-phosphoribosylamino)uracil reductase activity"/>
    <property type="evidence" value="ECO:0007669"/>
    <property type="project" value="InterPro"/>
</dbReference>
<evidence type="ECO:0000313" key="5">
    <source>
        <dbReference type="EMBL" id="GDY33434.1"/>
    </source>
</evidence>
<comment type="pathway">
    <text evidence="1">Cofactor biosynthesis; riboflavin biosynthesis.</text>
</comment>
<gene>
    <name evidence="5" type="ORF">GTS_50670</name>
</gene>
<dbReference type="Pfam" id="PF01872">
    <property type="entry name" value="RibD_C"/>
    <property type="match status" value="1"/>
</dbReference>
<keyword evidence="3" id="KW-0560">Oxidoreductase</keyword>
<dbReference type="InterPro" id="IPR002734">
    <property type="entry name" value="RibDG_C"/>
</dbReference>
<dbReference type="InterPro" id="IPR050765">
    <property type="entry name" value="Riboflavin_Biosynth_HTPR"/>
</dbReference>
<evidence type="ECO:0000256" key="2">
    <source>
        <dbReference type="ARBA" id="ARBA00022857"/>
    </source>
</evidence>
<dbReference type="EMBL" id="BJFL01000042">
    <property type="protein sequence ID" value="GDY33434.1"/>
    <property type="molecule type" value="Genomic_DNA"/>
</dbReference>
<evidence type="ECO:0000256" key="3">
    <source>
        <dbReference type="ARBA" id="ARBA00023002"/>
    </source>
</evidence>
<comment type="caution">
    <text evidence="5">The sequence shown here is derived from an EMBL/GenBank/DDBJ whole genome shotgun (WGS) entry which is preliminary data.</text>
</comment>
<accession>A0A4D4JCS7</accession>
<keyword evidence="6" id="KW-1185">Reference proteome</keyword>
<reference evidence="6" key="1">
    <citation type="submission" date="2019-04" db="EMBL/GenBank/DDBJ databases">
        <title>Draft genome sequence of Pseudonocardiaceae bacterium SL3-2-4.</title>
        <authorList>
            <person name="Ningsih F."/>
            <person name="Yokota A."/>
            <person name="Sakai Y."/>
            <person name="Nanatani K."/>
            <person name="Yabe S."/>
            <person name="Oetari A."/>
            <person name="Sjamsuridzal W."/>
        </authorList>
    </citation>
    <scope>NUCLEOTIDE SEQUENCE [LARGE SCALE GENOMIC DNA]</scope>
    <source>
        <strain evidence="6">SL3-2-4</strain>
    </source>
</reference>
<protein>
    <submittedName>
        <fullName evidence="5">5-amino-6-(5-phosphoribosylamino)uracil reductase</fullName>
    </submittedName>
</protein>
<keyword evidence="2" id="KW-0521">NADP</keyword>
<dbReference type="Proteomes" id="UP000298860">
    <property type="component" value="Unassembled WGS sequence"/>
</dbReference>
<evidence type="ECO:0000256" key="1">
    <source>
        <dbReference type="ARBA" id="ARBA00005104"/>
    </source>
</evidence>
<organism evidence="5 6">
    <name type="scientific">Gandjariella thermophila</name>
    <dbReference type="NCBI Taxonomy" id="1931992"/>
    <lineage>
        <taxon>Bacteria</taxon>
        <taxon>Bacillati</taxon>
        <taxon>Actinomycetota</taxon>
        <taxon>Actinomycetes</taxon>
        <taxon>Pseudonocardiales</taxon>
        <taxon>Pseudonocardiaceae</taxon>
        <taxon>Gandjariella</taxon>
    </lineage>
</organism>
<dbReference type="OrthoDB" id="5243299at2"/>
<dbReference type="Gene3D" id="3.40.430.10">
    <property type="entry name" value="Dihydrofolate Reductase, subunit A"/>
    <property type="match status" value="1"/>
</dbReference>
<feature type="domain" description="Bacterial bifunctional deaminase-reductase C-terminal" evidence="4">
    <location>
        <begin position="29"/>
        <end position="235"/>
    </location>
</feature>
<proteinExistence type="predicted"/>